<name>A0A369J9Q7_HYPMA</name>
<protein>
    <recommendedName>
        <fullName evidence="3">F-box domain-containing protein</fullName>
    </recommendedName>
</protein>
<dbReference type="EMBL" id="LUEZ02000131">
    <property type="protein sequence ID" value="RDB16184.1"/>
    <property type="molecule type" value="Genomic_DNA"/>
</dbReference>
<evidence type="ECO:0000313" key="2">
    <source>
        <dbReference type="Proteomes" id="UP000076154"/>
    </source>
</evidence>
<dbReference type="OrthoDB" id="3069231at2759"/>
<keyword evidence="2" id="KW-1185">Reference proteome</keyword>
<reference evidence="1" key="1">
    <citation type="submission" date="2018-04" db="EMBL/GenBank/DDBJ databases">
        <title>Whole genome sequencing of Hypsizygus marmoreus.</title>
        <authorList>
            <person name="Choi I.-G."/>
            <person name="Min B."/>
            <person name="Kim J.-G."/>
            <person name="Kim S."/>
            <person name="Oh Y.-L."/>
            <person name="Kong W.-S."/>
            <person name="Park H."/>
            <person name="Jeong J."/>
            <person name="Song E.-S."/>
        </authorList>
    </citation>
    <scope>NUCLEOTIDE SEQUENCE [LARGE SCALE GENOMIC DNA]</scope>
    <source>
        <strain evidence="1">51987-8</strain>
    </source>
</reference>
<accession>A0A369J9Q7</accession>
<proteinExistence type="predicted"/>
<comment type="caution">
    <text evidence="1">The sequence shown here is derived from an EMBL/GenBank/DDBJ whole genome shotgun (WGS) entry which is preliminary data.</text>
</comment>
<sequence>MNPSVICVMPQELLDKIVDELHGDDATLKTCALASRSLLQCSQSHIFSIICLSNSALCTRLHNALVANPHISQYIQELEVIDIDPWLTDDRNLPIILNAISALQCLAFGTERGYYPWGDIPEDTKDALMSLFHLQSLTKVSLFGVCRLSMDFLAVPNHLRSLDITRTLLSTHFESSVLDVTGITADSLHVYLLNSRSSWSQDHLANVTQQCALFSKVRKLNAKVHPIALSIMKASMQSLKVIKLCEPFNTCDAYFDGYNGWLEFDFSTLPRLRRLTFHFSISFNLQPSISTAVPAALSRLRRFFTDSPSAGRAKTLKIYLTAKPAFPLQEADMDRWTELPRLLGSSDVWGEIDGILETERRSAGAPGRFRLEVSLGLWGLDVMGMGGTELVWRDAIRKGMPLAAEKGILVCELNSIR</sequence>
<evidence type="ECO:0008006" key="3">
    <source>
        <dbReference type="Google" id="ProtNLM"/>
    </source>
</evidence>
<organism evidence="1 2">
    <name type="scientific">Hypsizygus marmoreus</name>
    <name type="common">White beech mushroom</name>
    <name type="synonym">Agaricus marmoreus</name>
    <dbReference type="NCBI Taxonomy" id="39966"/>
    <lineage>
        <taxon>Eukaryota</taxon>
        <taxon>Fungi</taxon>
        <taxon>Dikarya</taxon>
        <taxon>Basidiomycota</taxon>
        <taxon>Agaricomycotina</taxon>
        <taxon>Agaricomycetes</taxon>
        <taxon>Agaricomycetidae</taxon>
        <taxon>Agaricales</taxon>
        <taxon>Tricholomatineae</taxon>
        <taxon>Lyophyllaceae</taxon>
        <taxon>Hypsizygus</taxon>
    </lineage>
</organism>
<dbReference type="InParanoid" id="A0A369J9Q7"/>
<gene>
    <name evidence="1" type="ORF">Hypma_003322</name>
</gene>
<evidence type="ECO:0000313" key="1">
    <source>
        <dbReference type="EMBL" id="RDB16184.1"/>
    </source>
</evidence>
<dbReference type="AlphaFoldDB" id="A0A369J9Q7"/>
<dbReference type="Proteomes" id="UP000076154">
    <property type="component" value="Unassembled WGS sequence"/>
</dbReference>